<sequence>MRNNLPVTGVEYDYPASSMLVSATNLSSHIEYCNPAFIEVSGFSREELIGQPHNVIRHPDMPPQAFEDMWATIKAGRSWTALVKNRRKNGDHYWVRANVTPIVRHGEAVGYLSVRTKPERAEIREAEALYARLRSGQAKGVCLRGGRVVHVGVLHALDLWRDAGLPAHIFMTGAAGVAAVASLFAFADRLSGATLVSAALAMVAAGTWLPAFFVAKRAQSRIAEVDRIAARMAAGDLTVHVPATSGTCTSQTLRGLAQLRVSLVAIVSDVRTQIEQMKVASQEIAGGNMDLSRRTEVQAASLEETAASLEELTATVKSNSHAATQANSIVENAQTATRGGCDAIRQTESTMQGISRSSDQIRAIVTTIDSIAFQTNILALNAAVEAARAGETGKGFAVVAGEVRGLAQRCATAAREIKAIVDTNATVAQAAGESVAGAAGRMVEIESNMQRVYAIVQEIANASVEQSQGIDSINNSVVHLDDATQQNAALVEEGAATAESLANQANVLDEAVRLFTLPNQTAVRSR</sequence>
<dbReference type="PANTHER" id="PTHR43531:SF7">
    <property type="entry name" value="AEROTAXIS RECEPTOR"/>
    <property type="match status" value="1"/>
</dbReference>
<dbReference type="InterPro" id="IPR035965">
    <property type="entry name" value="PAS-like_dom_sf"/>
</dbReference>
<dbReference type="CDD" id="cd11386">
    <property type="entry name" value="MCP_signal"/>
    <property type="match status" value="1"/>
</dbReference>
<dbReference type="InterPro" id="IPR004089">
    <property type="entry name" value="MCPsignal_dom"/>
</dbReference>
<dbReference type="Pfam" id="PF00015">
    <property type="entry name" value="MCPsignal"/>
    <property type="match status" value="1"/>
</dbReference>
<gene>
    <name evidence="7" type="ORF">U0042_25865</name>
</gene>
<accession>A0ABZ0WJD0</accession>
<evidence type="ECO:0000256" key="3">
    <source>
        <dbReference type="SAM" id="Phobius"/>
    </source>
</evidence>
<organism evidence="7 8">
    <name type="scientific">Paraburkholderia kururiensis</name>
    <dbReference type="NCBI Taxonomy" id="984307"/>
    <lineage>
        <taxon>Bacteria</taxon>
        <taxon>Pseudomonadati</taxon>
        <taxon>Pseudomonadota</taxon>
        <taxon>Betaproteobacteria</taxon>
        <taxon>Burkholderiales</taxon>
        <taxon>Burkholderiaceae</taxon>
        <taxon>Paraburkholderia</taxon>
    </lineage>
</organism>
<dbReference type="PANTHER" id="PTHR43531">
    <property type="entry name" value="PROTEIN ICFG"/>
    <property type="match status" value="1"/>
</dbReference>
<dbReference type="InterPro" id="IPR003660">
    <property type="entry name" value="HAMP_dom"/>
</dbReference>
<dbReference type="Pfam" id="PF08447">
    <property type="entry name" value="PAS_3"/>
    <property type="match status" value="1"/>
</dbReference>
<keyword evidence="3" id="KW-1133">Transmembrane helix</keyword>
<dbReference type="NCBIfam" id="TIGR00229">
    <property type="entry name" value="sensory_box"/>
    <property type="match status" value="1"/>
</dbReference>
<dbReference type="InterPro" id="IPR013655">
    <property type="entry name" value="PAS_fold_3"/>
</dbReference>
<keyword evidence="3" id="KW-0472">Membrane</keyword>
<comment type="similarity">
    <text evidence="1">Belongs to the methyl-accepting chemotaxis (MCP) protein family.</text>
</comment>
<feature type="domain" description="Methyl-accepting transducer" evidence="4">
    <location>
        <begin position="273"/>
        <end position="502"/>
    </location>
</feature>
<protein>
    <submittedName>
        <fullName evidence="7">Methyl-accepting chemotaxis protein</fullName>
    </submittedName>
</protein>
<keyword evidence="8" id="KW-1185">Reference proteome</keyword>
<evidence type="ECO:0000256" key="2">
    <source>
        <dbReference type="PROSITE-ProRule" id="PRU00284"/>
    </source>
</evidence>
<dbReference type="RefSeq" id="WP_114814241.1">
    <property type="nucleotide sequence ID" value="NZ_CP139965.1"/>
</dbReference>
<evidence type="ECO:0000256" key="1">
    <source>
        <dbReference type="ARBA" id="ARBA00029447"/>
    </source>
</evidence>
<name>A0ABZ0WJD0_9BURK</name>
<dbReference type="PROSITE" id="PS50885">
    <property type="entry name" value="HAMP"/>
    <property type="match status" value="1"/>
</dbReference>
<keyword evidence="2" id="KW-0807">Transducer</keyword>
<dbReference type="PROSITE" id="PS50111">
    <property type="entry name" value="CHEMOTAXIS_TRANSDUC_2"/>
    <property type="match status" value="1"/>
</dbReference>
<dbReference type="SUPFAM" id="SSF58104">
    <property type="entry name" value="Methyl-accepting chemotaxis protein (MCP) signaling domain"/>
    <property type="match status" value="1"/>
</dbReference>
<evidence type="ECO:0000259" key="5">
    <source>
        <dbReference type="PROSITE" id="PS50112"/>
    </source>
</evidence>
<dbReference type="PROSITE" id="PS50112">
    <property type="entry name" value="PAS"/>
    <property type="match status" value="1"/>
</dbReference>
<dbReference type="EMBL" id="CP139965">
    <property type="protein sequence ID" value="WQD77436.1"/>
    <property type="molecule type" value="Genomic_DNA"/>
</dbReference>
<dbReference type="Proteomes" id="UP001325479">
    <property type="component" value="Chromosome"/>
</dbReference>
<dbReference type="CDD" id="cd00130">
    <property type="entry name" value="PAS"/>
    <property type="match status" value="1"/>
</dbReference>
<dbReference type="InterPro" id="IPR000014">
    <property type="entry name" value="PAS"/>
</dbReference>
<dbReference type="SMART" id="SM00283">
    <property type="entry name" value="MA"/>
    <property type="match status" value="1"/>
</dbReference>
<evidence type="ECO:0000259" key="6">
    <source>
        <dbReference type="PROSITE" id="PS50885"/>
    </source>
</evidence>
<dbReference type="Gene3D" id="3.30.450.20">
    <property type="entry name" value="PAS domain"/>
    <property type="match status" value="1"/>
</dbReference>
<feature type="domain" description="HAMP" evidence="6">
    <location>
        <begin position="216"/>
        <end position="268"/>
    </location>
</feature>
<keyword evidence="3" id="KW-0812">Transmembrane</keyword>
<evidence type="ECO:0000313" key="7">
    <source>
        <dbReference type="EMBL" id="WQD77436.1"/>
    </source>
</evidence>
<evidence type="ECO:0000259" key="4">
    <source>
        <dbReference type="PROSITE" id="PS50111"/>
    </source>
</evidence>
<dbReference type="InterPro" id="IPR051310">
    <property type="entry name" value="MCP_chemotaxis"/>
</dbReference>
<dbReference type="SUPFAM" id="SSF55785">
    <property type="entry name" value="PYP-like sensor domain (PAS domain)"/>
    <property type="match status" value="1"/>
</dbReference>
<proteinExistence type="inferred from homology"/>
<feature type="transmembrane region" description="Helical" evidence="3">
    <location>
        <begin position="169"/>
        <end position="187"/>
    </location>
</feature>
<feature type="transmembrane region" description="Helical" evidence="3">
    <location>
        <begin position="193"/>
        <end position="215"/>
    </location>
</feature>
<evidence type="ECO:0000313" key="8">
    <source>
        <dbReference type="Proteomes" id="UP001325479"/>
    </source>
</evidence>
<dbReference type="Gene3D" id="1.10.287.950">
    <property type="entry name" value="Methyl-accepting chemotaxis protein"/>
    <property type="match status" value="1"/>
</dbReference>
<reference evidence="7 8" key="1">
    <citation type="submission" date="2023-12" db="EMBL/GenBank/DDBJ databases">
        <title>Genome sequencing and assembly of bacterial species from a model synthetic community.</title>
        <authorList>
            <person name="Hogle S.L."/>
        </authorList>
    </citation>
    <scope>NUCLEOTIDE SEQUENCE [LARGE SCALE GENOMIC DNA]</scope>
    <source>
        <strain evidence="7 8">HAMBI 2494</strain>
    </source>
</reference>
<feature type="domain" description="PAS" evidence="5">
    <location>
        <begin position="21"/>
        <end position="60"/>
    </location>
</feature>